<dbReference type="GO" id="GO:0030313">
    <property type="term" value="C:cell envelope"/>
    <property type="evidence" value="ECO:0007669"/>
    <property type="project" value="UniProtKB-SubCell"/>
</dbReference>
<organism evidence="6">
    <name type="scientific">Candidatus Kentrum sp. TC</name>
    <dbReference type="NCBI Taxonomy" id="2126339"/>
    <lineage>
        <taxon>Bacteria</taxon>
        <taxon>Pseudomonadati</taxon>
        <taxon>Pseudomonadota</taxon>
        <taxon>Gammaproteobacteria</taxon>
        <taxon>Candidatus Kentrum</taxon>
    </lineage>
</organism>
<evidence type="ECO:0000256" key="1">
    <source>
        <dbReference type="ARBA" id="ARBA00004196"/>
    </source>
</evidence>
<name>A0A451AE71_9GAMM</name>
<evidence type="ECO:0000313" key="5">
    <source>
        <dbReference type="EMBL" id="VFK52284.1"/>
    </source>
</evidence>
<reference evidence="6" key="1">
    <citation type="submission" date="2019-02" db="EMBL/GenBank/DDBJ databases">
        <authorList>
            <person name="Gruber-Vodicka R. H."/>
            <person name="Seah K. B. B."/>
        </authorList>
    </citation>
    <scope>NUCLEOTIDE SEQUENCE</scope>
    <source>
        <strain evidence="5">BECK_BZ123</strain>
        <strain evidence="6">BECK_BZ126</strain>
    </source>
</reference>
<keyword evidence="2 3" id="KW-0175">Coiled coil</keyword>
<keyword evidence="4" id="KW-0472">Membrane</keyword>
<dbReference type="PANTHER" id="PTHR32347:SF23">
    <property type="entry name" value="BLL5650 PROTEIN"/>
    <property type="match status" value="1"/>
</dbReference>
<feature type="coiled-coil region" evidence="3">
    <location>
        <begin position="276"/>
        <end position="342"/>
    </location>
</feature>
<sequence>MRTIPKPAAMPANRLPHHTCKHEFPDLIHYHAGMEPKPSPIERILLLLRRAFATRTRAALSLVLALSLAVFLAVDLFGGSSNNILSDELIFTTVRGDLRITVLESDNLESSKSIDIKSEIKGKTQILAIEAEGAFVRAGDVLADLDVSELVREEARQKLDFEKARAALITARKNHEIKVGDVQGEIAKAKLAVTLAEIDLEKYLKGDYVQKKQELETNIQVAREELKCANEKHQWSRRLEAKGFIMKQELEADRLAVVKRRLEIDLARRALTVFEKHTHEKEHKTFESNLEQAQKTLAQLRSRISLELALSQSEVKSKGAMAELEKERLEKLRDQIEKGRIRTPRDGLLVYNNPRGGQAPIQEGGTVRTRQTIFRLPDVTDRSPPSRSRNRPTSA</sequence>
<evidence type="ECO:0000256" key="4">
    <source>
        <dbReference type="SAM" id="Phobius"/>
    </source>
</evidence>
<feature type="transmembrane region" description="Helical" evidence="4">
    <location>
        <begin position="58"/>
        <end position="78"/>
    </location>
</feature>
<evidence type="ECO:0000256" key="3">
    <source>
        <dbReference type="SAM" id="Coils"/>
    </source>
</evidence>
<dbReference type="AlphaFoldDB" id="A0A451AE71"/>
<feature type="coiled-coil region" evidence="3">
    <location>
        <begin position="205"/>
        <end position="232"/>
    </location>
</feature>
<proteinExistence type="predicted"/>
<dbReference type="InterPro" id="IPR050465">
    <property type="entry name" value="UPF0194_transport"/>
</dbReference>
<evidence type="ECO:0000313" key="6">
    <source>
        <dbReference type="EMBL" id="VFK64318.1"/>
    </source>
</evidence>
<dbReference type="PANTHER" id="PTHR32347">
    <property type="entry name" value="EFFLUX SYSTEM COMPONENT YKNX-RELATED"/>
    <property type="match status" value="1"/>
</dbReference>
<protein>
    <recommendedName>
        <fullName evidence="7">HlyD family secretion protein</fullName>
    </recommendedName>
</protein>
<evidence type="ECO:0000256" key="2">
    <source>
        <dbReference type="ARBA" id="ARBA00023054"/>
    </source>
</evidence>
<comment type="subcellular location">
    <subcellularLocation>
        <location evidence="1">Cell envelope</location>
    </subcellularLocation>
</comment>
<keyword evidence="4" id="KW-0812">Transmembrane</keyword>
<dbReference type="EMBL" id="CAADFW010000121">
    <property type="protein sequence ID" value="VFK64318.1"/>
    <property type="molecule type" value="Genomic_DNA"/>
</dbReference>
<dbReference type="EMBL" id="CAADFS010000163">
    <property type="protein sequence ID" value="VFK52284.1"/>
    <property type="molecule type" value="Genomic_DNA"/>
</dbReference>
<gene>
    <name evidence="5" type="ORF">BECKTC1821D_GA0114238_11637</name>
    <name evidence="6" type="ORF">BECKTC1821F_GA0114240_11211</name>
</gene>
<accession>A0A451AE71</accession>
<evidence type="ECO:0008006" key="7">
    <source>
        <dbReference type="Google" id="ProtNLM"/>
    </source>
</evidence>
<keyword evidence="4" id="KW-1133">Transmembrane helix</keyword>